<dbReference type="InterPro" id="IPR051135">
    <property type="entry name" value="Gal/GlcNAc/GalNAc_ST"/>
</dbReference>
<accession>A0A7M7NKB2</accession>
<dbReference type="InterPro" id="IPR000863">
    <property type="entry name" value="Sulfotransferase_dom"/>
</dbReference>
<reference evidence="2" key="2">
    <citation type="submission" date="2021-01" db="UniProtKB">
        <authorList>
            <consortium name="EnsemblMetazoa"/>
        </authorList>
    </citation>
    <scope>IDENTIFICATION</scope>
</reference>
<dbReference type="FunFam" id="3.40.50.300:FF:005030">
    <property type="entry name" value="Sulfotransferase"/>
    <property type="match status" value="1"/>
</dbReference>
<dbReference type="SUPFAM" id="SSF52540">
    <property type="entry name" value="P-loop containing nucleoside triphosphate hydrolases"/>
    <property type="match status" value="1"/>
</dbReference>
<dbReference type="Gene3D" id="3.40.50.300">
    <property type="entry name" value="P-loop containing nucleotide triphosphate hydrolases"/>
    <property type="match status" value="1"/>
</dbReference>
<protein>
    <recommendedName>
        <fullName evidence="1">Sulfotransferase domain-containing protein</fullName>
    </recommendedName>
</protein>
<dbReference type="InterPro" id="IPR027417">
    <property type="entry name" value="P-loop_NTPase"/>
</dbReference>
<dbReference type="GO" id="GO:0001517">
    <property type="term" value="F:N-acetylglucosamine 6-O-sulfotransferase activity"/>
    <property type="evidence" value="ECO:0000318"/>
    <property type="project" value="GO_Central"/>
</dbReference>
<dbReference type="InParanoid" id="A0A7M7NKB2"/>
<reference evidence="3" key="1">
    <citation type="submission" date="2015-02" db="EMBL/GenBank/DDBJ databases">
        <title>Genome sequencing for Strongylocentrotus purpuratus.</title>
        <authorList>
            <person name="Murali S."/>
            <person name="Liu Y."/>
            <person name="Vee V."/>
            <person name="English A."/>
            <person name="Wang M."/>
            <person name="Skinner E."/>
            <person name="Han Y."/>
            <person name="Muzny D.M."/>
            <person name="Worley K.C."/>
            <person name="Gibbs R.A."/>
        </authorList>
    </citation>
    <scope>NUCLEOTIDE SEQUENCE</scope>
</reference>
<proteinExistence type="predicted"/>
<name>A0A7M7NKB2_STRPU</name>
<dbReference type="Proteomes" id="UP000007110">
    <property type="component" value="Unassembled WGS sequence"/>
</dbReference>
<dbReference type="OMA" id="KWRFGMP"/>
<keyword evidence="3" id="KW-1185">Reference proteome</keyword>
<dbReference type="KEGG" id="spu:579709"/>
<dbReference type="PANTHER" id="PTHR10704">
    <property type="entry name" value="CARBOHYDRATE SULFOTRANSFERASE"/>
    <property type="match status" value="1"/>
</dbReference>
<evidence type="ECO:0000259" key="1">
    <source>
        <dbReference type="Pfam" id="PF00685"/>
    </source>
</evidence>
<evidence type="ECO:0000313" key="3">
    <source>
        <dbReference type="Proteomes" id="UP000007110"/>
    </source>
</evidence>
<evidence type="ECO:0000313" key="2">
    <source>
        <dbReference type="EnsemblMetazoa" id="XP_030837788"/>
    </source>
</evidence>
<dbReference type="EnsemblMetazoa" id="XM_030981929">
    <property type="protein sequence ID" value="XP_030837789"/>
    <property type="gene ID" value="LOC579709"/>
</dbReference>
<dbReference type="EnsemblMetazoa" id="XM_030981930">
    <property type="protein sequence ID" value="XP_030837790"/>
    <property type="gene ID" value="LOC579709"/>
</dbReference>
<dbReference type="OrthoDB" id="6138663at2759"/>
<dbReference type="GO" id="GO:0006044">
    <property type="term" value="P:N-acetylglucosamine metabolic process"/>
    <property type="evidence" value="ECO:0000318"/>
    <property type="project" value="GO_Central"/>
</dbReference>
<dbReference type="EnsemblMetazoa" id="XM_030981928">
    <property type="protein sequence ID" value="XP_030837788"/>
    <property type="gene ID" value="LOC579709"/>
</dbReference>
<dbReference type="RefSeq" id="XP_030837789.1">
    <property type="nucleotide sequence ID" value="XM_030981929.1"/>
</dbReference>
<dbReference type="RefSeq" id="XP_030837790.1">
    <property type="nucleotide sequence ID" value="XM_030981930.1"/>
</dbReference>
<feature type="domain" description="Sulfotransferase" evidence="1">
    <location>
        <begin position="119"/>
        <end position="417"/>
    </location>
</feature>
<dbReference type="AlphaFoldDB" id="A0A7M7NKB2"/>
<dbReference type="GO" id="GO:0006790">
    <property type="term" value="P:sulfur compound metabolic process"/>
    <property type="evidence" value="ECO:0000318"/>
    <property type="project" value="GO_Central"/>
</dbReference>
<dbReference type="GeneID" id="579709"/>
<organism evidence="2 3">
    <name type="scientific">Strongylocentrotus purpuratus</name>
    <name type="common">Purple sea urchin</name>
    <dbReference type="NCBI Taxonomy" id="7668"/>
    <lineage>
        <taxon>Eukaryota</taxon>
        <taxon>Metazoa</taxon>
        <taxon>Echinodermata</taxon>
        <taxon>Eleutherozoa</taxon>
        <taxon>Echinozoa</taxon>
        <taxon>Echinoidea</taxon>
        <taxon>Euechinoidea</taxon>
        <taxon>Echinacea</taxon>
        <taxon>Camarodonta</taxon>
        <taxon>Echinidea</taxon>
        <taxon>Strongylocentrotidae</taxon>
        <taxon>Strongylocentrotus</taxon>
    </lineage>
</organism>
<dbReference type="RefSeq" id="XP_030837788.1">
    <property type="nucleotide sequence ID" value="XM_030981928.1"/>
</dbReference>
<dbReference type="Pfam" id="PF00685">
    <property type="entry name" value="Sulfotransfer_1"/>
    <property type="match status" value="1"/>
</dbReference>
<sequence>MNRFVAFGIICVAAILFSLVAYSKLSENGVSRRGLTAIVSSTKDALVDQDQEEPFNSHLTLPKLPTFRSKEVTFPDESSSDISSSADEGFGELAELVNTPNEVQEEKTPRENDDKPIVIVVLARMRTGSSLVGELFNQNPSFFYIFEPLHAVDSFIRHHAAAEVRRQGISVSLLSMLAKCKFTPEFIDSYSKWPLGKSKSSGLLPICKITDGCSHASHHLVEERCKAFGGRIGMKTIRADLNMLKTLVEKDHINLKIIHLVRDPRGTANSRRSYYGKKVHLSKSKQIPLISLKNLGLLEEHSRYHINTIVNYCKWVRDNVPLAKSRPTWLEGRYMLVRYEDLALNPVKASQEIYDFVGLTMPANIQEWVRNNTNENNIQNKTFGMQKNSKEVMQSWRHSLPYEEVLQVQKVCGTAMAIGGYRQIQSPGDQTDMSFDTMETLFGW</sequence>
<dbReference type="PANTHER" id="PTHR10704:SF44">
    <property type="entry name" value="LD35051P-RELATED"/>
    <property type="match status" value="1"/>
</dbReference>